<dbReference type="Gene3D" id="3.40.630.30">
    <property type="match status" value="1"/>
</dbReference>
<dbReference type="InterPro" id="IPR000182">
    <property type="entry name" value="GNAT_dom"/>
</dbReference>
<dbReference type="PANTHER" id="PTHR43877">
    <property type="entry name" value="AMINOALKYLPHOSPHONATE N-ACETYLTRANSFERASE-RELATED-RELATED"/>
    <property type="match status" value="1"/>
</dbReference>
<evidence type="ECO:0000259" key="3">
    <source>
        <dbReference type="PROSITE" id="PS51186"/>
    </source>
</evidence>
<evidence type="ECO:0000256" key="1">
    <source>
        <dbReference type="ARBA" id="ARBA00022679"/>
    </source>
</evidence>
<reference evidence="4 5" key="1">
    <citation type="journal article" date="2019" name="Nat. Commun.">
        <title>The antimicrobial potential of Streptomyces from insect microbiomes.</title>
        <authorList>
            <person name="Chevrette M.G."/>
            <person name="Carlson C.M."/>
            <person name="Ortega H.E."/>
            <person name="Thomas C."/>
            <person name="Ananiev G.E."/>
            <person name="Barns K.J."/>
            <person name="Book A.J."/>
            <person name="Cagnazzo J."/>
            <person name="Carlos C."/>
            <person name="Flanigan W."/>
            <person name="Grubbs K.J."/>
            <person name="Horn H.A."/>
            <person name="Hoffmann F.M."/>
            <person name="Klassen J.L."/>
            <person name="Knack J.J."/>
            <person name="Lewin G.R."/>
            <person name="McDonald B.R."/>
            <person name="Muller L."/>
            <person name="Melo W.G.P."/>
            <person name="Pinto-Tomas A.A."/>
            <person name="Schmitz A."/>
            <person name="Wendt-Pienkowski E."/>
            <person name="Wildman S."/>
            <person name="Zhao M."/>
            <person name="Zhang F."/>
            <person name="Bugni T.S."/>
            <person name="Andes D.R."/>
            <person name="Pupo M.T."/>
            <person name="Currie C.R."/>
        </authorList>
    </citation>
    <scope>NUCLEOTIDE SEQUENCE [LARGE SCALE GENOMIC DNA]</scope>
    <source>
        <strain evidence="4 5">SID5840</strain>
    </source>
</reference>
<dbReference type="AlphaFoldDB" id="A0A7K2IP62"/>
<evidence type="ECO:0000256" key="2">
    <source>
        <dbReference type="ARBA" id="ARBA00023315"/>
    </source>
</evidence>
<dbReference type="InterPro" id="IPR050832">
    <property type="entry name" value="Bact_Acetyltransf"/>
</dbReference>
<keyword evidence="2" id="KW-0012">Acyltransferase</keyword>
<organism evidence="4 5">
    <name type="scientific">Nocardiopsis alba</name>
    <dbReference type="NCBI Taxonomy" id="53437"/>
    <lineage>
        <taxon>Bacteria</taxon>
        <taxon>Bacillati</taxon>
        <taxon>Actinomycetota</taxon>
        <taxon>Actinomycetes</taxon>
        <taxon>Streptosporangiales</taxon>
        <taxon>Nocardiopsidaceae</taxon>
        <taxon>Nocardiopsis</taxon>
    </lineage>
</organism>
<dbReference type="Proteomes" id="UP000467124">
    <property type="component" value="Unassembled WGS sequence"/>
</dbReference>
<evidence type="ECO:0000313" key="4">
    <source>
        <dbReference type="EMBL" id="MYR31762.1"/>
    </source>
</evidence>
<name>A0A7K2IP62_9ACTN</name>
<proteinExistence type="predicted"/>
<protein>
    <submittedName>
        <fullName evidence="4">GNAT family N-acetyltransferase</fullName>
    </submittedName>
</protein>
<dbReference type="PANTHER" id="PTHR43877:SF2">
    <property type="entry name" value="AMINOALKYLPHOSPHONATE N-ACETYLTRANSFERASE-RELATED"/>
    <property type="match status" value="1"/>
</dbReference>
<dbReference type="EMBL" id="WWHY01000001">
    <property type="protein sequence ID" value="MYR31762.1"/>
    <property type="molecule type" value="Genomic_DNA"/>
</dbReference>
<dbReference type="PROSITE" id="PS51186">
    <property type="entry name" value="GNAT"/>
    <property type="match status" value="1"/>
</dbReference>
<dbReference type="CDD" id="cd04301">
    <property type="entry name" value="NAT_SF"/>
    <property type="match status" value="1"/>
</dbReference>
<keyword evidence="1 4" id="KW-0808">Transferase</keyword>
<dbReference type="GO" id="GO:0016747">
    <property type="term" value="F:acyltransferase activity, transferring groups other than amino-acyl groups"/>
    <property type="evidence" value="ECO:0007669"/>
    <property type="project" value="InterPro"/>
</dbReference>
<dbReference type="SUPFAM" id="SSF55729">
    <property type="entry name" value="Acyl-CoA N-acyltransferases (Nat)"/>
    <property type="match status" value="1"/>
</dbReference>
<gene>
    <name evidence="4" type="ORF">GTW20_05615</name>
</gene>
<evidence type="ECO:0000313" key="5">
    <source>
        <dbReference type="Proteomes" id="UP000467124"/>
    </source>
</evidence>
<sequence length="149" mass="16530">MPTIERARIEDVPSIVALLADDPLGAGRETPDDLDPYLRAFAVIDADPHQHLVVARRDGRVVGTLQLTVLPGLSRTATTRAQVEAVRVGRDERGHGLGRELLEWAEREARERGCALLQLTTDASREDAHRFYERLGYVGSHLGFKKPLT</sequence>
<feature type="domain" description="N-acetyltransferase" evidence="3">
    <location>
        <begin position="2"/>
        <end position="149"/>
    </location>
</feature>
<accession>A0A7K2IP62</accession>
<dbReference type="InterPro" id="IPR016181">
    <property type="entry name" value="Acyl_CoA_acyltransferase"/>
</dbReference>
<dbReference type="RefSeq" id="WP_161110455.1">
    <property type="nucleotide sequence ID" value="NZ_WWHY01000001.1"/>
</dbReference>
<dbReference type="Pfam" id="PF00583">
    <property type="entry name" value="Acetyltransf_1"/>
    <property type="match status" value="1"/>
</dbReference>
<comment type="caution">
    <text evidence="4">The sequence shown here is derived from an EMBL/GenBank/DDBJ whole genome shotgun (WGS) entry which is preliminary data.</text>
</comment>